<dbReference type="OrthoDB" id="329139at2759"/>
<dbReference type="Proteomes" id="UP000054558">
    <property type="component" value="Unassembled WGS sequence"/>
</dbReference>
<accession>A0A1Y1IA09</accession>
<evidence type="ECO:0000313" key="2">
    <source>
        <dbReference type="Proteomes" id="UP000054558"/>
    </source>
</evidence>
<name>A0A1Y1IA09_KLENI</name>
<evidence type="ECO:0000313" key="1">
    <source>
        <dbReference type="EMBL" id="GAQ87804.1"/>
    </source>
</evidence>
<dbReference type="OMA" id="MQNMVLY"/>
<dbReference type="AlphaFoldDB" id="A0A1Y1IA09"/>
<organism evidence="1 2">
    <name type="scientific">Klebsormidium nitens</name>
    <name type="common">Green alga</name>
    <name type="synonym">Ulothrix nitens</name>
    <dbReference type="NCBI Taxonomy" id="105231"/>
    <lineage>
        <taxon>Eukaryota</taxon>
        <taxon>Viridiplantae</taxon>
        <taxon>Streptophyta</taxon>
        <taxon>Klebsormidiophyceae</taxon>
        <taxon>Klebsormidiales</taxon>
        <taxon>Klebsormidiaceae</taxon>
        <taxon>Klebsormidium</taxon>
    </lineage>
</organism>
<dbReference type="Gene3D" id="1.10.287.2900">
    <property type="match status" value="1"/>
</dbReference>
<gene>
    <name evidence="1" type="ORF">KFL_003780100</name>
</gene>
<dbReference type="PANTHER" id="PTHR34561">
    <property type="entry name" value="NADH DEHYDROGENASE [UBIQUINONE] 1 ALPHA SUBCOMPLEX ASSEMBLY FACTOR 8"/>
    <property type="match status" value="1"/>
</dbReference>
<dbReference type="GO" id="GO:0032981">
    <property type="term" value="P:mitochondrial respiratory chain complex I assembly"/>
    <property type="evidence" value="ECO:0007669"/>
    <property type="project" value="InterPro"/>
</dbReference>
<sequence length="70" mass="7742">MMPGGKDIVPKKDPKQIIERIRQGLRKCSSEAKAYGTCVASKLPEVEKGQCEKEFAALKACMQQAFKNKA</sequence>
<dbReference type="InterPro" id="IPR034595">
    <property type="entry name" value="NDUFAF8"/>
</dbReference>
<reference evidence="1 2" key="1">
    <citation type="journal article" date="2014" name="Nat. Commun.">
        <title>Klebsormidium flaccidum genome reveals primary factors for plant terrestrial adaptation.</title>
        <authorList>
            <person name="Hori K."/>
            <person name="Maruyama F."/>
            <person name="Fujisawa T."/>
            <person name="Togashi T."/>
            <person name="Yamamoto N."/>
            <person name="Seo M."/>
            <person name="Sato S."/>
            <person name="Yamada T."/>
            <person name="Mori H."/>
            <person name="Tajima N."/>
            <person name="Moriyama T."/>
            <person name="Ikeuchi M."/>
            <person name="Watanabe M."/>
            <person name="Wada H."/>
            <person name="Kobayashi K."/>
            <person name="Saito M."/>
            <person name="Masuda T."/>
            <person name="Sasaki-Sekimoto Y."/>
            <person name="Mashiguchi K."/>
            <person name="Awai K."/>
            <person name="Shimojima M."/>
            <person name="Masuda S."/>
            <person name="Iwai M."/>
            <person name="Nobusawa T."/>
            <person name="Narise T."/>
            <person name="Kondo S."/>
            <person name="Saito H."/>
            <person name="Sato R."/>
            <person name="Murakawa M."/>
            <person name="Ihara Y."/>
            <person name="Oshima-Yamada Y."/>
            <person name="Ohtaka K."/>
            <person name="Satoh M."/>
            <person name="Sonobe K."/>
            <person name="Ishii M."/>
            <person name="Ohtani R."/>
            <person name="Kanamori-Sato M."/>
            <person name="Honoki R."/>
            <person name="Miyazaki D."/>
            <person name="Mochizuki H."/>
            <person name="Umetsu J."/>
            <person name="Higashi K."/>
            <person name="Shibata D."/>
            <person name="Kamiya Y."/>
            <person name="Sato N."/>
            <person name="Nakamura Y."/>
            <person name="Tabata S."/>
            <person name="Ida S."/>
            <person name="Kurokawa K."/>
            <person name="Ohta H."/>
        </authorList>
    </citation>
    <scope>NUCLEOTIDE SEQUENCE [LARGE SCALE GENOMIC DNA]</scope>
    <source>
        <strain evidence="1 2">NIES-2285</strain>
    </source>
</reference>
<dbReference type="GO" id="GO:0005739">
    <property type="term" value="C:mitochondrion"/>
    <property type="evidence" value="ECO:0007669"/>
    <property type="project" value="InterPro"/>
</dbReference>
<dbReference type="EMBL" id="DF237327">
    <property type="protein sequence ID" value="GAQ87804.1"/>
    <property type="molecule type" value="Genomic_DNA"/>
</dbReference>
<dbReference type="PROSITE" id="PS51808">
    <property type="entry name" value="CHCH"/>
    <property type="match status" value="1"/>
</dbReference>
<dbReference type="PANTHER" id="PTHR34561:SF1">
    <property type="entry name" value="NADH DEHYDROGENASE [UBIQUINONE] 1 ALPHA SUBCOMPLEX ASSEMBLY FACTOR 8"/>
    <property type="match status" value="1"/>
</dbReference>
<keyword evidence="2" id="KW-1185">Reference proteome</keyword>
<protein>
    <submittedName>
        <fullName evidence="1">Uncharacterized protein</fullName>
    </submittedName>
</protein>
<proteinExistence type="predicted"/>